<name>A0ABQ4C313_9ACTN</name>
<keyword evidence="3" id="KW-1185">Reference proteome</keyword>
<proteinExistence type="predicted"/>
<feature type="transmembrane region" description="Helical" evidence="1">
    <location>
        <begin position="52"/>
        <end position="71"/>
    </location>
</feature>
<gene>
    <name evidence="2" type="ORF">Air01nite_32680</name>
</gene>
<evidence type="ECO:0000313" key="2">
    <source>
        <dbReference type="EMBL" id="GIF57173.1"/>
    </source>
</evidence>
<dbReference type="RefSeq" id="WP_203703242.1">
    <property type="nucleotide sequence ID" value="NZ_BAAALU010000001.1"/>
</dbReference>
<evidence type="ECO:0000313" key="3">
    <source>
        <dbReference type="Proteomes" id="UP000624325"/>
    </source>
</evidence>
<evidence type="ECO:0000256" key="1">
    <source>
        <dbReference type="SAM" id="Phobius"/>
    </source>
</evidence>
<keyword evidence="1" id="KW-0472">Membrane</keyword>
<accession>A0ABQ4C313</accession>
<dbReference type="Gene3D" id="1.20.1250.20">
    <property type="entry name" value="MFS general substrate transporter like domains"/>
    <property type="match status" value="1"/>
</dbReference>
<keyword evidence="1" id="KW-0812">Transmembrane</keyword>
<organism evidence="2 3">
    <name type="scientific">Asanoa iriomotensis</name>
    <dbReference type="NCBI Taxonomy" id="234613"/>
    <lineage>
        <taxon>Bacteria</taxon>
        <taxon>Bacillati</taxon>
        <taxon>Actinomycetota</taxon>
        <taxon>Actinomycetes</taxon>
        <taxon>Micromonosporales</taxon>
        <taxon>Micromonosporaceae</taxon>
        <taxon>Asanoa</taxon>
    </lineage>
</organism>
<dbReference type="Proteomes" id="UP000624325">
    <property type="component" value="Unassembled WGS sequence"/>
</dbReference>
<feature type="transmembrane region" description="Helical" evidence="1">
    <location>
        <begin position="20"/>
        <end position="40"/>
    </location>
</feature>
<keyword evidence="1" id="KW-1133">Transmembrane helix</keyword>
<feature type="transmembrane region" description="Helical" evidence="1">
    <location>
        <begin position="106"/>
        <end position="124"/>
    </location>
</feature>
<protein>
    <recommendedName>
        <fullName evidence="4">Integral membrane protein</fullName>
    </recommendedName>
</protein>
<reference evidence="2 3" key="1">
    <citation type="submission" date="2021-01" db="EMBL/GenBank/DDBJ databases">
        <title>Whole genome shotgun sequence of Asanoa iriomotensis NBRC 100142.</title>
        <authorList>
            <person name="Komaki H."/>
            <person name="Tamura T."/>
        </authorList>
    </citation>
    <scope>NUCLEOTIDE SEQUENCE [LARGE SCALE GENOMIC DNA]</scope>
    <source>
        <strain evidence="2 3">NBRC 100142</strain>
    </source>
</reference>
<dbReference type="EMBL" id="BONC01000020">
    <property type="protein sequence ID" value="GIF57173.1"/>
    <property type="molecule type" value="Genomic_DNA"/>
</dbReference>
<comment type="caution">
    <text evidence="2">The sequence shown here is derived from an EMBL/GenBank/DDBJ whole genome shotgun (WGS) entry which is preliminary data.</text>
</comment>
<dbReference type="InterPro" id="IPR036259">
    <property type="entry name" value="MFS_trans_sf"/>
</dbReference>
<evidence type="ECO:0008006" key="4">
    <source>
        <dbReference type="Google" id="ProtNLM"/>
    </source>
</evidence>
<sequence>MPETPAETPAEPAPTTLRAAVWLLFAEAAGMVVLTAYLAYEVLTADAVDTTSALLLTAFAAFGALVLFLIGRALGQGRAGARGPAIVLQLMLCAVGYYMIQGGLAWLGVLLIALGLLLCGLMLAPPSSRALGVGAPDQRV</sequence>